<keyword evidence="2" id="KW-1185">Reference proteome</keyword>
<proteinExistence type="predicted"/>
<dbReference type="Proteomes" id="UP000522262">
    <property type="component" value="Unassembled WGS sequence"/>
</dbReference>
<accession>A0A8H5JFY5</accession>
<protein>
    <submittedName>
        <fullName evidence="1">Uncharacterized protein</fullName>
    </submittedName>
</protein>
<comment type="caution">
    <text evidence="1">The sequence shown here is derived from an EMBL/GenBank/DDBJ whole genome shotgun (WGS) entry which is preliminary data.</text>
</comment>
<gene>
    <name evidence="1" type="ORF">FMEXI_2459</name>
</gene>
<evidence type="ECO:0000313" key="1">
    <source>
        <dbReference type="EMBL" id="KAF5553325.1"/>
    </source>
</evidence>
<evidence type="ECO:0000313" key="2">
    <source>
        <dbReference type="Proteomes" id="UP000522262"/>
    </source>
</evidence>
<name>A0A8H5JFY5_9HYPO</name>
<organism evidence="1 2">
    <name type="scientific">Fusarium mexicanum</name>
    <dbReference type="NCBI Taxonomy" id="751941"/>
    <lineage>
        <taxon>Eukaryota</taxon>
        <taxon>Fungi</taxon>
        <taxon>Dikarya</taxon>
        <taxon>Ascomycota</taxon>
        <taxon>Pezizomycotina</taxon>
        <taxon>Sordariomycetes</taxon>
        <taxon>Hypocreomycetidae</taxon>
        <taxon>Hypocreales</taxon>
        <taxon>Nectriaceae</taxon>
        <taxon>Fusarium</taxon>
        <taxon>Fusarium fujikuroi species complex</taxon>
    </lineage>
</organism>
<dbReference type="EMBL" id="JAAOAM010000055">
    <property type="protein sequence ID" value="KAF5553325.1"/>
    <property type="molecule type" value="Genomic_DNA"/>
</dbReference>
<reference evidence="1 2" key="1">
    <citation type="submission" date="2020-05" db="EMBL/GenBank/DDBJ databases">
        <title>Identification and distribution of gene clusters putatively required for synthesis of sphingolipid metabolism inhibitors in phylogenetically diverse species of the filamentous fungus Fusarium.</title>
        <authorList>
            <person name="Kim H.-S."/>
            <person name="Busman M."/>
            <person name="Brown D.W."/>
            <person name="Divon H."/>
            <person name="Uhlig S."/>
            <person name="Proctor R.H."/>
        </authorList>
    </citation>
    <scope>NUCLEOTIDE SEQUENCE [LARGE SCALE GENOMIC DNA]</scope>
    <source>
        <strain evidence="1 2">NRRL 53147</strain>
    </source>
</reference>
<dbReference type="AlphaFoldDB" id="A0A8H5JFY5"/>
<sequence length="254" mass="29812">MSKDHHRQLDKINHSNNFELNTSSTIDRDSDMESDDEWEDMMPKAEKIEEHFAYARAATSLRHVRRHLTSHLESLFFKCLAIRRTVGSCDKHTICLLGMKNLARYFSAYRYTQSLSLEGSNIFTIQEMATWFICASSIHSLQNKPRGVLGTDKKMNYNGLKDLKIQGLKILHSKSTSRNTTLFHRKWSLKHEIRLRPDGRRRSRWQPVDLNYIELLGKKMEGKGKDLEALFSILKGKTTPLRLHRRRKMPWGRR</sequence>